<keyword evidence="1" id="KW-0472">Membrane</keyword>
<feature type="transmembrane region" description="Helical" evidence="1">
    <location>
        <begin position="307"/>
        <end position="327"/>
    </location>
</feature>
<keyword evidence="1" id="KW-1133">Transmembrane helix</keyword>
<reference evidence="3 4" key="1">
    <citation type="journal article" date="2013" name="Genome Announc.">
        <title>Complete Genome Sequence of the Solvent Producer Clostridium saccharobutylicum NCP262 (DSM 13864).</title>
        <authorList>
            <person name="Poehlein A."/>
            <person name="Hartwich K."/>
            <person name="Krabben P."/>
            <person name="Ehrenreich A."/>
            <person name="Liebl W."/>
            <person name="Durre P."/>
            <person name="Gottschalk G."/>
            <person name="Daniel R."/>
        </authorList>
    </citation>
    <scope>NUCLEOTIDE SEQUENCE [LARGE SCALE GENOMIC DNA]</scope>
    <source>
        <strain evidence="3">DSM 13864</strain>
    </source>
</reference>
<sequence length="602" mass="69307">MMNNVNLLLNMTIITTATCIGILFIKAIFRNRMSAFLHYYIWIILLARIALLPIVPESFDNIFSFTQKNESVTKQSQMVEESFKDLPASDQSTQANTTIEFPEIQNNVGDIIRIYIMDVWYTGVALLLLYYCFAFIHFTNKVSKIPVCKEEKILEILKECKRKLKIKKHITLKIYDGPAMIKGFFSPVILLNHKYDNNEIKQILIHELCHLKHNDIPINFFTFIILCINWYNPIVWISFFTFKKDTEMLCDYKVISFIKKKREYAILLMKSAMNHNKLIPTTIPIQNGKKEIKRRIQFMANFKKPTITYKGIMSLTVAAILFGSLMIPRVNALADNINESATQNSSGSQEQYVDEYEAAVNNFADSISYDKDTKTMKFTVPETIPDGYKWYVHISGHETIDGVGPGVFHAFEDESYNYKWENGKTYSYQFNENPLISCTFMVGLIKDNSHDIKDALDVTVDSEGKVVKVKKEIKEAVTKLLSTMAYDKDKKAVSFTIPQTTPDNDKWFIHVSGHETTQDGQYGVFNAFEDESYNYKWENGKIYTYNFNENSLVSCNIKAGIIEGNSKDVQYPIDININSDGTISYKLDGQTEIFKISNPENK</sequence>
<feature type="transmembrane region" description="Helical" evidence="1">
    <location>
        <begin position="119"/>
        <end position="139"/>
    </location>
</feature>
<dbReference type="Pfam" id="PF05569">
    <property type="entry name" value="Peptidase_M56"/>
    <property type="match status" value="1"/>
</dbReference>
<dbReference type="PANTHER" id="PTHR34978:SF3">
    <property type="entry name" value="SLR0241 PROTEIN"/>
    <property type="match status" value="1"/>
</dbReference>
<dbReference type="KEGG" id="csb:CLSA_c33340"/>
<dbReference type="HOGENOM" id="CLU_453235_0_0_9"/>
<feature type="transmembrane region" description="Helical" evidence="1">
    <location>
        <begin position="6"/>
        <end position="25"/>
    </location>
</feature>
<evidence type="ECO:0000259" key="2">
    <source>
        <dbReference type="Pfam" id="PF05569"/>
    </source>
</evidence>
<evidence type="ECO:0000313" key="3">
    <source>
        <dbReference type="EMBL" id="AGX44297.1"/>
    </source>
</evidence>
<dbReference type="eggNOG" id="COG4219">
    <property type="taxonomic scope" value="Bacteria"/>
</dbReference>
<dbReference type="AlphaFoldDB" id="U5MXT6"/>
<dbReference type="EMBL" id="CP006721">
    <property type="protein sequence ID" value="AGX44297.1"/>
    <property type="molecule type" value="Genomic_DNA"/>
</dbReference>
<dbReference type="InterPro" id="IPR052173">
    <property type="entry name" value="Beta-lactam_resp_regulator"/>
</dbReference>
<evidence type="ECO:0000313" key="4">
    <source>
        <dbReference type="Proteomes" id="UP000017118"/>
    </source>
</evidence>
<protein>
    <submittedName>
        <fullName evidence="3">Antirepressor regulating drug resistance, signal transduction N-terminal membrane component</fullName>
    </submittedName>
</protein>
<keyword evidence="4" id="KW-1185">Reference proteome</keyword>
<name>U5MXT6_CLOSA</name>
<dbReference type="Proteomes" id="UP000017118">
    <property type="component" value="Chromosome"/>
</dbReference>
<keyword evidence="1" id="KW-0812">Transmembrane</keyword>
<accession>U5MXT6</accession>
<proteinExistence type="predicted"/>
<evidence type="ECO:0000256" key="1">
    <source>
        <dbReference type="SAM" id="Phobius"/>
    </source>
</evidence>
<dbReference type="PANTHER" id="PTHR34978">
    <property type="entry name" value="POSSIBLE SENSOR-TRANSDUCER PROTEIN BLAR"/>
    <property type="match status" value="1"/>
</dbReference>
<feature type="transmembrane region" description="Helical" evidence="1">
    <location>
        <begin position="37"/>
        <end position="55"/>
    </location>
</feature>
<dbReference type="PATRIC" id="fig|1345695.3.peg.3316"/>
<dbReference type="CDD" id="cd07341">
    <property type="entry name" value="M56_BlaR1_MecR1_like"/>
    <property type="match status" value="1"/>
</dbReference>
<organism evidence="3 4">
    <name type="scientific">Clostridium saccharobutylicum DSM 13864</name>
    <dbReference type="NCBI Taxonomy" id="1345695"/>
    <lineage>
        <taxon>Bacteria</taxon>
        <taxon>Bacillati</taxon>
        <taxon>Bacillota</taxon>
        <taxon>Clostridia</taxon>
        <taxon>Eubacteriales</taxon>
        <taxon>Clostridiaceae</taxon>
        <taxon>Clostridium</taxon>
    </lineage>
</organism>
<feature type="domain" description="Peptidase M56" evidence="2">
    <location>
        <begin position="8"/>
        <end position="298"/>
    </location>
</feature>
<dbReference type="InterPro" id="IPR008756">
    <property type="entry name" value="Peptidase_M56"/>
</dbReference>
<dbReference type="RefSeq" id="WP_022747437.1">
    <property type="nucleotide sequence ID" value="NZ_AYXL01000293.1"/>
</dbReference>
<gene>
    <name evidence="3" type="ORF">CLSA_c33340</name>
</gene>